<evidence type="ECO:0000313" key="9">
    <source>
        <dbReference type="Ensembl" id="ENSLBEP00000034251.1"/>
    </source>
</evidence>
<name>A0A3Q3GLQ7_9LABR</name>
<evidence type="ECO:0000256" key="1">
    <source>
        <dbReference type="ARBA" id="ARBA00001968"/>
    </source>
</evidence>
<keyword evidence="4" id="KW-0540">Nuclease</keyword>
<dbReference type="InParanoid" id="A0A3Q3GLQ7"/>
<dbReference type="GO" id="GO:0016787">
    <property type="term" value="F:hydrolase activity"/>
    <property type="evidence" value="ECO:0007669"/>
    <property type="project" value="UniProtKB-KW"/>
</dbReference>
<sequence>RKYGGYRGGSCLCVVCDWVMNETEFERRRAREKAFERIRRRTAKRRRLIQKLAALHTIEADRRQEHEWWKFVVSNFNEEQWIENFWMSRETFEYICRRLKPVMEKVDTNDRLFVPLKKKSCGRVVLHLSALWELAERGKMFSQVHKNIGGQEVGHYILGDAAYPLTSWLMKPFQDKCYNHKTSKARVVVENAFGRLKGRWRCLQKRYDCSLDGVKSLVITCCVLHNLCEKKQQGLKFFVATADFLQFHNCEIRQKERMCKLLFLMPSESSNTSVVLRLYGISMYCQNFYLLVEVLVYVGRRLLL</sequence>
<dbReference type="InterPro" id="IPR045249">
    <property type="entry name" value="HARBI1-like"/>
</dbReference>
<dbReference type="GO" id="GO:0004518">
    <property type="term" value="F:nuclease activity"/>
    <property type="evidence" value="ECO:0007669"/>
    <property type="project" value="UniProtKB-KW"/>
</dbReference>
<keyword evidence="5" id="KW-0479">Metal-binding</keyword>
<dbReference type="Pfam" id="PF13359">
    <property type="entry name" value="DDE_Tnp_4"/>
    <property type="match status" value="1"/>
</dbReference>
<keyword evidence="10" id="KW-1185">Reference proteome</keyword>
<evidence type="ECO:0000259" key="8">
    <source>
        <dbReference type="Pfam" id="PF13359"/>
    </source>
</evidence>
<dbReference type="Ensembl" id="ENSLBET00000035733.1">
    <property type="protein sequence ID" value="ENSLBEP00000034251.1"/>
    <property type="gene ID" value="ENSLBEG00000025774.1"/>
</dbReference>
<keyword evidence="6" id="KW-0378">Hydrolase</keyword>
<evidence type="ECO:0000256" key="4">
    <source>
        <dbReference type="ARBA" id="ARBA00022722"/>
    </source>
</evidence>
<dbReference type="PANTHER" id="PTHR22930:SF85">
    <property type="entry name" value="GH03217P-RELATED"/>
    <property type="match status" value="1"/>
</dbReference>
<comment type="cofactor">
    <cofactor evidence="1">
        <name>a divalent metal cation</name>
        <dbReference type="ChEBI" id="CHEBI:60240"/>
    </cofactor>
</comment>
<dbReference type="PANTHER" id="PTHR22930">
    <property type="match status" value="1"/>
</dbReference>
<proteinExistence type="inferred from homology"/>
<dbReference type="Proteomes" id="UP000261660">
    <property type="component" value="Unplaced"/>
</dbReference>
<protein>
    <recommendedName>
        <fullName evidence="8">DDE Tnp4 domain-containing protein</fullName>
    </recommendedName>
</protein>
<evidence type="ECO:0000256" key="5">
    <source>
        <dbReference type="ARBA" id="ARBA00022723"/>
    </source>
</evidence>
<keyword evidence="7" id="KW-0539">Nucleus</keyword>
<accession>A0A3Q3GLQ7</accession>
<evidence type="ECO:0000313" key="10">
    <source>
        <dbReference type="Proteomes" id="UP000261660"/>
    </source>
</evidence>
<dbReference type="InterPro" id="IPR027806">
    <property type="entry name" value="HARBI1_dom"/>
</dbReference>
<evidence type="ECO:0000256" key="6">
    <source>
        <dbReference type="ARBA" id="ARBA00022801"/>
    </source>
</evidence>
<evidence type="ECO:0000256" key="7">
    <source>
        <dbReference type="ARBA" id="ARBA00023242"/>
    </source>
</evidence>
<comment type="similarity">
    <text evidence="3">Belongs to the HARBI1 family.</text>
</comment>
<dbReference type="GO" id="GO:0005634">
    <property type="term" value="C:nucleus"/>
    <property type="evidence" value="ECO:0007669"/>
    <property type="project" value="UniProtKB-SubCell"/>
</dbReference>
<reference evidence="9" key="2">
    <citation type="submission" date="2025-09" db="UniProtKB">
        <authorList>
            <consortium name="Ensembl"/>
        </authorList>
    </citation>
    <scope>IDENTIFICATION</scope>
</reference>
<reference evidence="9" key="1">
    <citation type="submission" date="2025-08" db="UniProtKB">
        <authorList>
            <consortium name="Ensembl"/>
        </authorList>
    </citation>
    <scope>IDENTIFICATION</scope>
</reference>
<organism evidence="9 10">
    <name type="scientific">Labrus bergylta</name>
    <name type="common">ballan wrasse</name>
    <dbReference type="NCBI Taxonomy" id="56723"/>
    <lineage>
        <taxon>Eukaryota</taxon>
        <taxon>Metazoa</taxon>
        <taxon>Chordata</taxon>
        <taxon>Craniata</taxon>
        <taxon>Vertebrata</taxon>
        <taxon>Euteleostomi</taxon>
        <taxon>Actinopterygii</taxon>
        <taxon>Neopterygii</taxon>
        <taxon>Teleostei</taxon>
        <taxon>Neoteleostei</taxon>
        <taxon>Acanthomorphata</taxon>
        <taxon>Eupercaria</taxon>
        <taxon>Labriformes</taxon>
        <taxon>Labridae</taxon>
        <taxon>Labrus</taxon>
    </lineage>
</organism>
<dbReference type="STRING" id="56723.ENSLBEP00000034251"/>
<comment type="subcellular location">
    <subcellularLocation>
        <location evidence="2">Nucleus</location>
    </subcellularLocation>
</comment>
<evidence type="ECO:0000256" key="2">
    <source>
        <dbReference type="ARBA" id="ARBA00004123"/>
    </source>
</evidence>
<dbReference type="AlphaFoldDB" id="A0A3Q3GLQ7"/>
<evidence type="ECO:0000256" key="3">
    <source>
        <dbReference type="ARBA" id="ARBA00006958"/>
    </source>
</evidence>
<feature type="domain" description="DDE Tnp4" evidence="8">
    <location>
        <begin position="144"/>
        <end position="226"/>
    </location>
</feature>
<dbReference type="GeneTree" id="ENSGT00940000163250"/>
<dbReference type="GO" id="GO:0046872">
    <property type="term" value="F:metal ion binding"/>
    <property type="evidence" value="ECO:0007669"/>
    <property type="project" value="UniProtKB-KW"/>
</dbReference>